<dbReference type="Gene3D" id="3.30.590.20">
    <property type="match status" value="1"/>
</dbReference>
<proteinExistence type="predicted"/>
<dbReference type="RefSeq" id="WP_341370653.1">
    <property type="nucleotide sequence ID" value="NZ_JBBPCO010000006.1"/>
</dbReference>
<evidence type="ECO:0008006" key="3">
    <source>
        <dbReference type="Google" id="ProtNLM"/>
    </source>
</evidence>
<evidence type="ECO:0000313" key="1">
    <source>
        <dbReference type="EMBL" id="MEK8089599.1"/>
    </source>
</evidence>
<accession>A0ABU9D7V8</accession>
<dbReference type="SUPFAM" id="SSF55931">
    <property type="entry name" value="Glutamine synthetase/guanido kinase"/>
    <property type="match status" value="1"/>
</dbReference>
<dbReference type="InterPro" id="IPR016602">
    <property type="entry name" value="UCP012666"/>
</dbReference>
<dbReference type="InterPro" id="IPR050141">
    <property type="entry name" value="GCL_type2/YbdK_subfam"/>
</dbReference>
<evidence type="ECO:0000313" key="2">
    <source>
        <dbReference type="Proteomes" id="UP001446205"/>
    </source>
</evidence>
<sequence length="477" mass="53344">MGVEIDSSTFTADDAARFLEHLHRETDLLAAWFREGHFDEGPERAGYELEAWIVDRAMQPAPLNQQLIERLGSPLVVPELACFNLEFNSQPLELRDAVLRRMAAGLAAQWDSCREVAGQLDAQLLMIGILPTVRESELNLGNMSPLKRYRALNRQVLRQRHLRPLRLDIQGRELLQTEHRDVMLESAATSFQIHLQVSAREAARFYNAATILSAPMVAISANSPYLFGKDLWDETRIPLFEQSTAVDDDPDELALSRNRVTFGSGYMRDSLLPCFLENLDRYPVLLPLHTDADPALLQHLRLHNGTIWRWNRPLIGFSGNGLPHLRLEHRVVPAGPSVPDMIANAAFYFGLVHALARQDPAPESLLDFEAASANFYAAARDGLRAEIFWLEGRQANVRTLILESLLPLAHAGLDSLGLDAADRDHYLGIIEARAESGQNGAAWQRAWVARHGPDMHKLTAAYLAHQASAKPVHGWSV</sequence>
<dbReference type="PANTHER" id="PTHR36510:SF3">
    <property type="entry name" value="CONSERVED PROTEIN"/>
    <property type="match status" value="1"/>
</dbReference>
<organism evidence="1 2">
    <name type="scientific">Thermithiobacillus plumbiphilus</name>
    <dbReference type="NCBI Taxonomy" id="1729899"/>
    <lineage>
        <taxon>Bacteria</taxon>
        <taxon>Pseudomonadati</taxon>
        <taxon>Pseudomonadota</taxon>
        <taxon>Acidithiobacillia</taxon>
        <taxon>Acidithiobacillales</taxon>
        <taxon>Thermithiobacillaceae</taxon>
        <taxon>Thermithiobacillus</taxon>
    </lineage>
</organism>
<dbReference type="EMBL" id="JBBPCO010000006">
    <property type="protein sequence ID" value="MEK8089599.1"/>
    <property type="molecule type" value="Genomic_DNA"/>
</dbReference>
<dbReference type="PANTHER" id="PTHR36510">
    <property type="entry name" value="GLUTAMATE--CYSTEINE LIGASE 2-RELATED"/>
    <property type="match status" value="1"/>
</dbReference>
<comment type="caution">
    <text evidence="1">The sequence shown here is derived from an EMBL/GenBank/DDBJ whole genome shotgun (WGS) entry which is preliminary data.</text>
</comment>
<dbReference type="PIRSF" id="PIRSF012666">
    <property type="entry name" value="UCP012666"/>
    <property type="match status" value="1"/>
</dbReference>
<dbReference type="Pfam" id="PF04107">
    <property type="entry name" value="GCS2"/>
    <property type="match status" value="1"/>
</dbReference>
<dbReference type="InterPro" id="IPR006336">
    <property type="entry name" value="GCS2"/>
</dbReference>
<dbReference type="InterPro" id="IPR014746">
    <property type="entry name" value="Gln_synth/guanido_kin_cat_dom"/>
</dbReference>
<keyword evidence="2" id="KW-1185">Reference proteome</keyword>
<dbReference type="Proteomes" id="UP001446205">
    <property type="component" value="Unassembled WGS sequence"/>
</dbReference>
<gene>
    <name evidence="1" type="ORF">WOB96_07450</name>
</gene>
<name>A0ABU9D7V8_9PROT</name>
<reference evidence="1 2" key="1">
    <citation type="submission" date="2024-04" db="EMBL/GenBank/DDBJ databases">
        <authorList>
            <person name="Abashina T."/>
            <person name="Shaikin A."/>
        </authorList>
    </citation>
    <scope>NUCLEOTIDE SEQUENCE [LARGE SCALE GENOMIC DNA]</scope>
    <source>
        <strain evidence="1 2">AAFK</strain>
    </source>
</reference>
<protein>
    <recommendedName>
        <fullName evidence="3">Glutamate--cysteine ligase</fullName>
    </recommendedName>
</protein>